<feature type="transmembrane region" description="Helical" evidence="1">
    <location>
        <begin position="28"/>
        <end position="48"/>
    </location>
</feature>
<dbReference type="RefSeq" id="WP_368499642.1">
    <property type="nucleotide sequence ID" value="NZ_CP162511.1"/>
</dbReference>
<keyword evidence="1" id="KW-0812">Transmembrane</keyword>
<protein>
    <recommendedName>
        <fullName evidence="3">DUF4190 domain-containing protein</fullName>
    </recommendedName>
</protein>
<dbReference type="PROSITE" id="PS51257">
    <property type="entry name" value="PROKAR_LIPOPROTEIN"/>
    <property type="match status" value="1"/>
</dbReference>
<feature type="transmembrane region" description="Helical" evidence="1">
    <location>
        <begin position="60"/>
        <end position="87"/>
    </location>
</feature>
<evidence type="ECO:0000256" key="1">
    <source>
        <dbReference type="SAM" id="Phobius"/>
    </source>
</evidence>
<evidence type="ECO:0008006" key="3">
    <source>
        <dbReference type="Google" id="ProtNLM"/>
    </source>
</evidence>
<keyword evidence="1" id="KW-0472">Membrane</keyword>
<keyword evidence="1" id="KW-1133">Transmembrane helix</keyword>
<name>A0AB39BME4_9MICO</name>
<accession>A0AB39BME4</accession>
<reference evidence="2" key="1">
    <citation type="submission" date="2024-05" db="EMBL/GenBank/DDBJ databases">
        <title>Herbiconiux sp. A18JL235.</title>
        <authorList>
            <person name="Zhang G."/>
        </authorList>
    </citation>
    <scope>NUCLEOTIDE SEQUENCE</scope>
    <source>
        <strain evidence="2">A18JL235</strain>
    </source>
</reference>
<dbReference type="EMBL" id="CP162511">
    <property type="protein sequence ID" value="XDI07266.1"/>
    <property type="molecule type" value="Genomic_DNA"/>
</dbReference>
<evidence type="ECO:0000313" key="2">
    <source>
        <dbReference type="EMBL" id="XDI07266.1"/>
    </source>
</evidence>
<organism evidence="2">
    <name type="scientific">Herbiconiux sp. A18JL235</name>
    <dbReference type="NCBI Taxonomy" id="3152363"/>
    <lineage>
        <taxon>Bacteria</taxon>
        <taxon>Bacillati</taxon>
        <taxon>Actinomycetota</taxon>
        <taxon>Actinomycetes</taxon>
        <taxon>Micrococcales</taxon>
        <taxon>Microbacteriaceae</taxon>
        <taxon>Herbiconiux</taxon>
    </lineage>
</organism>
<proteinExistence type="predicted"/>
<dbReference type="AlphaFoldDB" id="A0AB39BME4"/>
<gene>
    <name evidence="2" type="ORF">ABFY20_09250</name>
</gene>
<sequence length="88" mass="9222">MCRAGVVLAGIGLLLAVACFLGWADLGLLFISYFVIVLGLNILVWGLLARRERALSGWMVGGIALGLGVASVVAVAVGMYVSIMLLMR</sequence>